<evidence type="ECO:0000256" key="1">
    <source>
        <dbReference type="ARBA" id="ARBA00010645"/>
    </source>
</evidence>
<protein>
    <submittedName>
        <fullName evidence="3">UPF0125 protein</fullName>
    </submittedName>
</protein>
<dbReference type="Proteomes" id="UP001156664">
    <property type="component" value="Unassembled WGS sequence"/>
</dbReference>
<feature type="region of interest" description="Disordered" evidence="2">
    <location>
        <begin position="89"/>
        <end position="113"/>
    </location>
</feature>
<gene>
    <name evidence="3" type="ORF">GCM10007875_14000</name>
</gene>
<dbReference type="RefSeq" id="WP_284280860.1">
    <property type="nucleotide sequence ID" value="NZ_BSOJ01000015.1"/>
</dbReference>
<feature type="compositionally biased region" description="Basic residues" evidence="2">
    <location>
        <begin position="90"/>
        <end position="105"/>
    </location>
</feature>
<keyword evidence="4" id="KW-1185">Reference proteome</keyword>
<name>A0ABQ5YSF2_9BURK</name>
<sequence length="113" mass="12465">MPSIEISWIRLEEDDAGVLNRLPTAIQVPEGSSIESALALLGYNAGQIQDLIQTRGVSIFGQYATPGVLLHPGDRIEILDKLRFNPMESRRRRAAHKNQHPKGVRKSGLASPK</sequence>
<dbReference type="InterPro" id="IPR005346">
    <property type="entry name" value="RnfH"/>
</dbReference>
<proteinExistence type="inferred from homology"/>
<organism evidence="3 4">
    <name type="scientific">Limnobacter litoralis</name>
    <dbReference type="NCBI Taxonomy" id="481366"/>
    <lineage>
        <taxon>Bacteria</taxon>
        <taxon>Pseudomonadati</taxon>
        <taxon>Pseudomonadota</taxon>
        <taxon>Betaproteobacteria</taxon>
        <taxon>Burkholderiales</taxon>
        <taxon>Burkholderiaceae</taxon>
        <taxon>Limnobacter</taxon>
    </lineage>
</organism>
<dbReference type="EMBL" id="BSOJ01000015">
    <property type="protein sequence ID" value="GLR26310.1"/>
    <property type="molecule type" value="Genomic_DNA"/>
</dbReference>
<evidence type="ECO:0000313" key="3">
    <source>
        <dbReference type="EMBL" id="GLR26310.1"/>
    </source>
</evidence>
<accession>A0ABQ5YSF2</accession>
<comment type="similarity">
    <text evidence="1">Belongs to the UPF0125 (RnfH) family.</text>
</comment>
<dbReference type="InterPro" id="IPR037021">
    <property type="entry name" value="RnfH_sf"/>
</dbReference>
<dbReference type="InterPro" id="IPR016155">
    <property type="entry name" value="Mopterin_synth/thiamin_S_b"/>
</dbReference>
<evidence type="ECO:0000313" key="4">
    <source>
        <dbReference type="Proteomes" id="UP001156664"/>
    </source>
</evidence>
<dbReference type="Pfam" id="PF03658">
    <property type="entry name" value="Ub-RnfH"/>
    <property type="match status" value="1"/>
</dbReference>
<evidence type="ECO:0000256" key="2">
    <source>
        <dbReference type="SAM" id="MobiDB-lite"/>
    </source>
</evidence>
<dbReference type="SUPFAM" id="SSF54285">
    <property type="entry name" value="MoaD/ThiS"/>
    <property type="match status" value="1"/>
</dbReference>
<dbReference type="Gene3D" id="3.10.20.280">
    <property type="entry name" value="RnfH-like"/>
    <property type="match status" value="1"/>
</dbReference>
<comment type="caution">
    <text evidence="3">The sequence shown here is derived from an EMBL/GenBank/DDBJ whole genome shotgun (WGS) entry which is preliminary data.</text>
</comment>
<reference evidence="4" key="1">
    <citation type="journal article" date="2019" name="Int. J. Syst. Evol. Microbiol.">
        <title>The Global Catalogue of Microorganisms (GCM) 10K type strain sequencing project: providing services to taxonomists for standard genome sequencing and annotation.</title>
        <authorList>
            <consortium name="The Broad Institute Genomics Platform"/>
            <consortium name="The Broad Institute Genome Sequencing Center for Infectious Disease"/>
            <person name="Wu L."/>
            <person name="Ma J."/>
        </authorList>
    </citation>
    <scope>NUCLEOTIDE SEQUENCE [LARGE SCALE GENOMIC DNA]</scope>
    <source>
        <strain evidence="4">NBRC 105857</strain>
    </source>
</reference>